<dbReference type="InterPro" id="IPR050745">
    <property type="entry name" value="Multifunctional_regulatory"/>
</dbReference>
<dbReference type="OrthoDB" id="4772757at2759"/>
<dbReference type="EMBL" id="CAKKNE010000004">
    <property type="protein sequence ID" value="CAH0374376.1"/>
    <property type="molecule type" value="Genomic_DNA"/>
</dbReference>
<dbReference type="PANTHER" id="PTHR24189">
    <property type="entry name" value="MYOTROPHIN"/>
    <property type="match status" value="1"/>
</dbReference>
<dbReference type="PROSITE" id="PS50088">
    <property type="entry name" value="ANK_REPEAT"/>
    <property type="match status" value="2"/>
</dbReference>
<reference evidence="4" key="1">
    <citation type="submission" date="2021-11" db="EMBL/GenBank/DDBJ databases">
        <authorList>
            <consortium name="Genoscope - CEA"/>
            <person name="William W."/>
        </authorList>
    </citation>
    <scope>NUCLEOTIDE SEQUENCE</scope>
</reference>
<evidence type="ECO:0000313" key="5">
    <source>
        <dbReference type="Proteomes" id="UP000789595"/>
    </source>
</evidence>
<keyword evidence="5" id="KW-1185">Reference proteome</keyword>
<dbReference type="InterPro" id="IPR002110">
    <property type="entry name" value="Ankyrin_rpt"/>
</dbReference>
<gene>
    <name evidence="4" type="ORF">PECAL_4P16520</name>
</gene>
<comment type="caution">
    <text evidence="4">The sequence shown here is derived from an EMBL/GenBank/DDBJ whole genome shotgun (WGS) entry which is preliminary data.</text>
</comment>
<evidence type="ECO:0000313" key="4">
    <source>
        <dbReference type="EMBL" id="CAH0374376.1"/>
    </source>
</evidence>
<dbReference type="Pfam" id="PF12796">
    <property type="entry name" value="Ank_2"/>
    <property type="match status" value="1"/>
</dbReference>
<evidence type="ECO:0000256" key="1">
    <source>
        <dbReference type="ARBA" id="ARBA00022737"/>
    </source>
</evidence>
<dbReference type="SUPFAM" id="SSF48403">
    <property type="entry name" value="Ankyrin repeat"/>
    <property type="match status" value="1"/>
</dbReference>
<dbReference type="AlphaFoldDB" id="A0A8J2SP12"/>
<feature type="repeat" description="ANK" evidence="3">
    <location>
        <begin position="113"/>
        <end position="145"/>
    </location>
</feature>
<dbReference type="PANTHER" id="PTHR24189:SF50">
    <property type="entry name" value="ANKYRIN REPEAT AND SOCS BOX PROTEIN 2"/>
    <property type="match status" value="1"/>
</dbReference>
<evidence type="ECO:0000256" key="2">
    <source>
        <dbReference type="ARBA" id="ARBA00023043"/>
    </source>
</evidence>
<feature type="repeat" description="ANK" evidence="3">
    <location>
        <begin position="146"/>
        <end position="178"/>
    </location>
</feature>
<keyword evidence="1" id="KW-0677">Repeat</keyword>
<dbReference type="InterPro" id="IPR036770">
    <property type="entry name" value="Ankyrin_rpt-contain_sf"/>
</dbReference>
<name>A0A8J2SP12_9STRA</name>
<protein>
    <submittedName>
        <fullName evidence="4">Uncharacterized protein</fullName>
    </submittedName>
</protein>
<evidence type="ECO:0000256" key="3">
    <source>
        <dbReference type="PROSITE-ProRule" id="PRU00023"/>
    </source>
</evidence>
<accession>A0A8J2SP12</accession>
<dbReference type="PROSITE" id="PS50297">
    <property type="entry name" value="ANK_REP_REGION"/>
    <property type="match status" value="2"/>
</dbReference>
<sequence length="622" mass="68756">MATYQNENLGWHAPAYSEAHLQDFLEHRTREQLAQLAKLVAAEQARRAREVIKQGIARQRRERELRLARQREQGVHAPPKTLHHLVTGSSDATTADVGRVIAAGADIDATDGDRRTALWRAAERGRTGTLRALLDHGADINKDVTKKASPLHVAVANNHTEAVRVLVDAGADVTAGEPPPLVLACRVSYDAIVRELVRGGAADSKRSGYKEPNAIDEAIIADDLALVKLLCDSGGSSAKYANLLYAVNFRYYDMVEYLLAGGADMYWQGGSCHDIVPMMYALWQYWGKGIVGTPADAQRVPDQRMAEILVAGGYDVDRLQGRDSDDGIHGERLVVWAANRDCDSPTGGRRTACVDMLCGVLGADVNLRKNDSSDDYQYRMMSALDVACSYGHFALVKKLVDTYGARVHETLDKVTHTNCDFGNCRRRITVDLMTPVQWLFYWDGYGGAESSPEERLLIFRFLVARGARVSFGDVLEFQMEDVAKCMEDIESSPVQEVRKRVKPIIELAAAQLEVARQQERARRAAVAREILLFRSGRASFAEDSDDTDDDDEARLRCGISLLARVSLKGAFGQGFARRVLDHAFDNGESPRARIVPWADNEVGSPCALERRHREAYEAAVGV</sequence>
<dbReference type="SMART" id="SM00248">
    <property type="entry name" value="ANK"/>
    <property type="match status" value="5"/>
</dbReference>
<proteinExistence type="predicted"/>
<dbReference type="Gene3D" id="1.25.40.20">
    <property type="entry name" value="Ankyrin repeat-containing domain"/>
    <property type="match status" value="2"/>
</dbReference>
<dbReference type="Proteomes" id="UP000789595">
    <property type="component" value="Unassembled WGS sequence"/>
</dbReference>
<keyword evidence="2 3" id="KW-0040">ANK repeat</keyword>
<organism evidence="4 5">
    <name type="scientific">Pelagomonas calceolata</name>
    <dbReference type="NCBI Taxonomy" id="35677"/>
    <lineage>
        <taxon>Eukaryota</taxon>
        <taxon>Sar</taxon>
        <taxon>Stramenopiles</taxon>
        <taxon>Ochrophyta</taxon>
        <taxon>Pelagophyceae</taxon>
        <taxon>Pelagomonadales</taxon>
        <taxon>Pelagomonadaceae</taxon>
        <taxon>Pelagomonas</taxon>
    </lineage>
</organism>